<feature type="domain" description="Carboxylesterase type B" evidence="5">
    <location>
        <begin position="46"/>
        <end position="155"/>
    </location>
</feature>
<gene>
    <name evidence="6" type="ORF">PV327_006932</name>
</gene>
<feature type="chain" id="PRO_5041235304" description="Carboxylesterase type B domain-containing protein" evidence="4">
    <location>
        <begin position="20"/>
        <end position="161"/>
    </location>
</feature>
<dbReference type="InterPro" id="IPR051093">
    <property type="entry name" value="Neuroligin/BSAL"/>
</dbReference>
<keyword evidence="2 4" id="KW-0732">Signal</keyword>
<evidence type="ECO:0000313" key="7">
    <source>
        <dbReference type="Proteomes" id="UP001168972"/>
    </source>
</evidence>
<dbReference type="SUPFAM" id="SSF53474">
    <property type="entry name" value="alpha/beta-Hydrolases"/>
    <property type="match status" value="1"/>
</dbReference>
<comment type="caution">
    <text evidence="6">The sequence shown here is derived from an EMBL/GenBank/DDBJ whole genome shotgun (WGS) entry which is preliminary data.</text>
</comment>
<protein>
    <recommendedName>
        <fullName evidence="5">Carboxylesterase type B domain-containing protein</fullName>
    </recommendedName>
</protein>
<dbReference type="Gene3D" id="3.40.50.1820">
    <property type="entry name" value="alpha/beta hydrolase"/>
    <property type="match status" value="1"/>
</dbReference>
<feature type="signal peptide" evidence="4">
    <location>
        <begin position="1"/>
        <end position="19"/>
    </location>
</feature>
<dbReference type="EMBL" id="JAQQBR010001833">
    <property type="protein sequence ID" value="KAK0163227.1"/>
    <property type="molecule type" value="Genomic_DNA"/>
</dbReference>
<dbReference type="InterPro" id="IPR019819">
    <property type="entry name" value="Carboxylesterase_B_CS"/>
</dbReference>
<evidence type="ECO:0000256" key="2">
    <source>
        <dbReference type="ARBA" id="ARBA00022729"/>
    </source>
</evidence>
<sequence>MFKLEVVGIVLLSCTQILTENRNNYYNQYGHQRYHQSNWNEDQMVKEVRVKQGRLRGFVVQPKTNSQLQLVDVFLGIPYAEPPLGPFRFSPPRSPQPWRDVRSAKGFAPVCPQVLPNLRLEIKPDRHDYIERLLPFLKNQSEDCLYLNIYAPHQVDGKYPP</sequence>
<evidence type="ECO:0000259" key="5">
    <source>
        <dbReference type="Pfam" id="PF00135"/>
    </source>
</evidence>
<dbReference type="PANTHER" id="PTHR43903">
    <property type="entry name" value="NEUROLIGIN"/>
    <property type="match status" value="1"/>
</dbReference>
<evidence type="ECO:0000256" key="4">
    <source>
        <dbReference type="SAM" id="SignalP"/>
    </source>
</evidence>
<evidence type="ECO:0000313" key="6">
    <source>
        <dbReference type="EMBL" id="KAK0163227.1"/>
    </source>
</evidence>
<evidence type="ECO:0000256" key="3">
    <source>
        <dbReference type="ARBA" id="ARBA00023180"/>
    </source>
</evidence>
<dbReference type="PROSITE" id="PS00941">
    <property type="entry name" value="CARBOXYLESTERASE_B_2"/>
    <property type="match status" value="1"/>
</dbReference>
<dbReference type="Pfam" id="PF00135">
    <property type="entry name" value="COesterase"/>
    <property type="match status" value="1"/>
</dbReference>
<dbReference type="Proteomes" id="UP001168972">
    <property type="component" value="Unassembled WGS sequence"/>
</dbReference>
<organism evidence="6 7">
    <name type="scientific">Microctonus hyperodae</name>
    <name type="common">Parasitoid wasp</name>
    <dbReference type="NCBI Taxonomy" id="165561"/>
    <lineage>
        <taxon>Eukaryota</taxon>
        <taxon>Metazoa</taxon>
        <taxon>Ecdysozoa</taxon>
        <taxon>Arthropoda</taxon>
        <taxon>Hexapoda</taxon>
        <taxon>Insecta</taxon>
        <taxon>Pterygota</taxon>
        <taxon>Neoptera</taxon>
        <taxon>Endopterygota</taxon>
        <taxon>Hymenoptera</taxon>
        <taxon>Apocrita</taxon>
        <taxon>Ichneumonoidea</taxon>
        <taxon>Braconidae</taxon>
        <taxon>Euphorinae</taxon>
        <taxon>Microctonus</taxon>
    </lineage>
</organism>
<evidence type="ECO:0000256" key="1">
    <source>
        <dbReference type="ARBA" id="ARBA00005964"/>
    </source>
</evidence>
<accession>A0AA39KJ36</accession>
<reference evidence="6" key="1">
    <citation type="journal article" date="2023" name="bioRxiv">
        <title>Scaffold-level genome assemblies of two parasitoid biocontrol wasps reveal the parthenogenesis mechanism and an associated novel virus.</title>
        <authorList>
            <person name="Inwood S."/>
            <person name="Skelly J."/>
            <person name="Guhlin J."/>
            <person name="Harrop T."/>
            <person name="Goldson S."/>
            <person name="Dearden P."/>
        </authorList>
    </citation>
    <scope>NUCLEOTIDE SEQUENCE</scope>
    <source>
        <strain evidence="6">Lincoln</strain>
        <tissue evidence="6">Whole body</tissue>
    </source>
</reference>
<dbReference type="AlphaFoldDB" id="A0AA39KJ36"/>
<comment type="similarity">
    <text evidence="1">Belongs to the type-B carboxylesterase/lipase family.</text>
</comment>
<dbReference type="InterPro" id="IPR029058">
    <property type="entry name" value="AB_hydrolase_fold"/>
</dbReference>
<keyword evidence="7" id="KW-1185">Reference proteome</keyword>
<proteinExistence type="inferred from homology"/>
<keyword evidence="3" id="KW-0325">Glycoprotein</keyword>
<name>A0AA39KJ36_MICHY</name>
<dbReference type="InterPro" id="IPR002018">
    <property type="entry name" value="CarbesteraseB"/>
</dbReference>
<reference evidence="6" key="2">
    <citation type="submission" date="2023-03" db="EMBL/GenBank/DDBJ databases">
        <authorList>
            <person name="Inwood S.N."/>
            <person name="Skelly J.G."/>
            <person name="Guhlin J."/>
            <person name="Harrop T.W.R."/>
            <person name="Goldson S.G."/>
            <person name="Dearden P.K."/>
        </authorList>
    </citation>
    <scope>NUCLEOTIDE SEQUENCE</scope>
    <source>
        <strain evidence="6">Lincoln</strain>
        <tissue evidence="6">Whole body</tissue>
    </source>
</reference>